<dbReference type="Gene3D" id="3.40.50.1820">
    <property type="entry name" value="alpha/beta hydrolase"/>
    <property type="match status" value="1"/>
</dbReference>
<dbReference type="InterPro" id="IPR029058">
    <property type="entry name" value="AB_hydrolase_fold"/>
</dbReference>
<reference evidence="3" key="1">
    <citation type="journal article" date="2019" name="Int. J. Syst. Evol. Microbiol.">
        <title>The Global Catalogue of Microorganisms (GCM) 10K type strain sequencing project: providing services to taxonomists for standard genome sequencing and annotation.</title>
        <authorList>
            <consortium name="The Broad Institute Genomics Platform"/>
            <consortium name="The Broad Institute Genome Sequencing Center for Infectious Disease"/>
            <person name="Wu L."/>
            <person name="Ma J."/>
        </authorList>
    </citation>
    <scope>NUCLEOTIDE SEQUENCE [LARGE SCALE GENOMIC DNA]</scope>
    <source>
        <strain evidence="3">JCM 15481</strain>
    </source>
</reference>
<accession>A0ABP5JDY8</accession>
<comment type="caution">
    <text evidence="2">The sequence shown here is derived from an EMBL/GenBank/DDBJ whole genome shotgun (WGS) entry which is preliminary data.</text>
</comment>
<dbReference type="InterPro" id="IPR006311">
    <property type="entry name" value="TAT_signal"/>
</dbReference>
<dbReference type="SUPFAM" id="SSF53474">
    <property type="entry name" value="alpha/beta-Hydrolases"/>
    <property type="match status" value="1"/>
</dbReference>
<protein>
    <recommendedName>
        <fullName evidence="4">Alpha/beta hydrolase</fullName>
    </recommendedName>
</protein>
<evidence type="ECO:0000313" key="2">
    <source>
        <dbReference type="EMBL" id="GAA2113552.1"/>
    </source>
</evidence>
<dbReference type="EMBL" id="BAAAPF010000020">
    <property type="protein sequence ID" value="GAA2113552.1"/>
    <property type="molecule type" value="Genomic_DNA"/>
</dbReference>
<proteinExistence type="predicted"/>
<dbReference type="PROSITE" id="PS51318">
    <property type="entry name" value="TAT"/>
    <property type="match status" value="1"/>
</dbReference>
<name>A0ABP5JDY8_9ACTN</name>
<feature type="chain" id="PRO_5045356602" description="Alpha/beta hydrolase" evidence="1">
    <location>
        <begin position="24"/>
        <end position="308"/>
    </location>
</feature>
<keyword evidence="3" id="KW-1185">Reference proteome</keyword>
<organism evidence="2 3">
    <name type="scientific">Streptomyces synnematoformans</name>
    <dbReference type="NCBI Taxonomy" id="415721"/>
    <lineage>
        <taxon>Bacteria</taxon>
        <taxon>Bacillati</taxon>
        <taxon>Actinomycetota</taxon>
        <taxon>Actinomycetes</taxon>
        <taxon>Kitasatosporales</taxon>
        <taxon>Streptomycetaceae</taxon>
        <taxon>Streptomyces</taxon>
    </lineage>
</organism>
<sequence>MSMNRRTALGAALGLGIAGTTGAATLLGAAPAVGSPTRRAVLPRQAPTQDFAIGVRQFNWSRGNRSLFTKIFYPAAGNPGGNPVPDAPLADGVFPVAHWNHGAYGNSDSYASQTHAIASAGFICPAPSISDNTNIGSVYGGEWSRDVSEVITRTLALNDSGSPFAGHIDTAAGVGVSGHSMGGMTVHGLLTNWPDDRIRAAVPVACVDMGNPAGLDANVLFIHGDQDPTCQYSLARQAYAELPAPKAFLTHVGADHAAYLNPGFPTFDQTQNTLVDWFRWSLYGDTAARDRLPGGATAPGTAWEAVLD</sequence>
<evidence type="ECO:0000256" key="1">
    <source>
        <dbReference type="SAM" id="SignalP"/>
    </source>
</evidence>
<gene>
    <name evidence="2" type="ORF">GCM10009802_12380</name>
</gene>
<keyword evidence="1" id="KW-0732">Signal</keyword>
<evidence type="ECO:0000313" key="3">
    <source>
        <dbReference type="Proteomes" id="UP001500443"/>
    </source>
</evidence>
<dbReference type="RefSeq" id="WP_234019794.1">
    <property type="nucleotide sequence ID" value="NZ_BAAAPF010000020.1"/>
</dbReference>
<dbReference type="Proteomes" id="UP001500443">
    <property type="component" value="Unassembled WGS sequence"/>
</dbReference>
<feature type="signal peptide" evidence="1">
    <location>
        <begin position="1"/>
        <end position="23"/>
    </location>
</feature>
<evidence type="ECO:0008006" key="4">
    <source>
        <dbReference type="Google" id="ProtNLM"/>
    </source>
</evidence>